<keyword evidence="1" id="KW-1133">Transmembrane helix</keyword>
<feature type="transmembrane region" description="Helical" evidence="1">
    <location>
        <begin position="181"/>
        <end position="206"/>
    </location>
</feature>
<name>A0A3N0AC05_9ACTN</name>
<dbReference type="EMBL" id="SSTM01000002">
    <property type="protein sequence ID" value="TJW11255.1"/>
    <property type="molecule type" value="Genomic_DNA"/>
</dbReference>
<feature type="transmembrane region" description="Helical" evidence="1">
    <location>
        <begin position="140"/>
        <end position="161"/>
    </location>
</feature>
<sequence>MPVETTDSRPQFRLSPLDRLRGNRLFWTAVLLAVATALSAVKPVVLPDGGAVTCFSLLFLWLITFFYGPRYGFCAGLVFGLLKLGVTYLTGEYVNYHPGALLLEYPLACGAMAMGGLLLNRRNVQWEEDGVARDSFGLRAGYVLGVFCLGACYIASANLFYPPDRVGFWANFLFSVSYDMSYLLIEALFTVLLLCIPAVLDAIYYLKFVATTPKTDPTRRSF</sequence>
<dbReference type="Proteomes" id="UP000309454">
    <property type="component" value="Unassembled WGS sequence"/>
</dbReference>
<keyword evidence="1" id="KW-0472">Membrane</keyword>
<dbReference type="InterPro" id="IPR012651">
    <property type="entry name" value="Thia_Transptr_ThiT"/>
</dbReference>
<organism evidence="2 3">
    <name type="scientific">Parvibacter caecicola</name>
    <dbReference type="NCBI Taxonomy" id="747645"/>
    <lineage>
        <taxon>Bacteria</taxon>
        <taxon>Bacillati</taxon>
        <taxon>Actinomycetota</taxon>
        <taxon>Coriobacteriia</taxon>
        <taxon>Coriobacteriales</taxon>
        <taxon>Coriobacteriaceae</taxon>
        <taxon>Parvibacter</taxon>
    </lineage>
</organism>
<gene>
    <name evidence="2" type="ORF">E5982_03315</name>
</gene>
<keyword evidence="3" id="KW-1185">Reference proteome</keyword>
<dbReference type="OrthoDB" id="3199388at2"/>
<dbReference type="Pfam" id="PF09515">
    <property type="entry name" value="Thia_YuaJ"/>
    <property type="match status" value="1"/>
</dbReference>
<dbReference type="Gene3D" id="1.10.1760.20">
    <property type="match status" value="1"/>
</dbReference>
<evidence type="ECO:0008006" key="4">
    <source>
        <dbReference type="Google" id="ProtNLM"/>
    </source>
</evidence>
<reference evidence="2 3" key="1">
    <citation type="submission" date="2019-04" db="EMBL/GenBank/DDBJ databases">
        <title>Microbes associate with the intestines of laboratory mice.</title>
        <authorList>
            <person name="Navarre W."/>
            <person name="Wong E."/>
            <person name="Huang K.C."/>
            <person name="Tropini C."/>
            <person name="Ng K."/>
            <person name="Yu B."/>
        </authorList>
    </citation>
    <scope>NUCLEOTIDE SEQUENCE [LARGE SCALE GENOMIC DNA]</scope>
    <source>
        <strain evidence="2 3">NM48_B13</strain>
    </source>
</reference>
<dbReference type="AlphaFoldDB" id="A0A3N0AC05"/>
<comment type="caution">
    <text evidence="2">The sequence shown here is derived from an EMBL/GenBank/DDBJ whole genome shotgun (WGS) entry which is preliminary data.</text>
</comment>
<dbReference type="GO" id="GO:0015234">
    <property type="term" value="F:thiamine transmembrane transporter activity"/>
    <property type="evidence" value="ECO:0007669"/>
    <property type="project" value="InterPro"/>
</dbReference>
<protein>
    <recommendedName>
        <fullName evidence="4">Energy-coupled thiamine transporter ThiT</fullName>
    </recommendedName>
</protein>
<dbReference type="GO" id="GO:0005886">
    <property type="term" value="C:plasma membrane"/>
    <property type="evidence" value="ECO:0007669"/>
    <property type="project" value="InterPro"/>
</dbReference>
<proteinExistence type="predicted"/>
<accession>A0A3N0AC05</accession>
<keyword evidence="1" id="KW-0812">Transmembrane</keyword>
<evidence type="ECO:0000313" key="3">
    <source>
        <dbReference type="Proteomes" id="UP000309454"/>
    </source>
</evidence>
<evidence type="ECO:0000313" key="2">
    <source>
        <dbReference type="EMBL" id="TJW11255.1"/>
    </source>
</evidence>
<feature type="transmembrane region" description="Helical" evidence="1">
    <location>
        <begin position="100"/>
        <end position="119"/>
    </location>
</feature>
<evidence type="ECO:0000256" key="1">
    <source>
        <dbReference type="SAM" id="Phobius"/>
    </source>
</evidence>